<protein>
    <recommendedName>
        <fullName evidence="4">FAD/NAD(P)-binding domain-containing protein</fullName>
    </recommendedName>
</protein>
<feature type="domain" description="FAD/NAD(P)-binding" evidence="4">
    <location>
        <begin position="6"/>
        <end position="289"/>
    </location>
</feature>
<dbReference type="InterPro" id="IPR023753">
    <property type="entry name" value="FAD/NAD-binding_dom"/>
</dbReference>
<gene>
    <name evidence="5" type="ORF">MPSYJ_30370</name>
</gene>
<dbReference type="KEGG" id="mpsc:MPSYJ_30370"/>
<dbReference type="PANTHER" id="PTHR48105">
    <property type="entry name" value="THIOREDOXIN REDUCTASE 1-RELATED-RELATED"/>
    <property type="match status" value="1"/>
</dbReference>
<evidence type="ECO:0000313" key="5">
    <source>
        <dbReference type="EMBL" id="BBX69576.1"/>
    </source>
</evidence>
<dbReference type="PRINTS" id="PR00469">
    <property type="entry name" value="PNDRDTASEII"/>
</dbReference>
<keyword evidence="2" id="KW-0560">Oxidoreductase</keyword>
<dbReference type="Gene3D" id="3.50.50.60">
    <property type="entry name" value="FAD/NAD(P)-binding domain"/>
    <property type="match status" value="2"/>
</dbReference>
<keyword evidence="6" id="KW-1185">Reference proteome</keyword>
<sequence length="305" mass="31184">MSERWDCVVVGGGAAGLSAALVLGRARKRTLVVDAGAQSNRAAHGIGGLLGFDGVQPAELYARGRDELARYQSVQVRDGEVADVTAHEGGFTIAMSDGGSERTRRVLLATGMRYQAPAVPGLDAFWGRSVFHCPFCHGWEVRDQPLAVLAAGERGVHMASLLSGWSKDVVLLTDGPAGLADADRKHLAAAGIPVDERGVAGVSGADGELEAVVFADGTSLARRGLLVAGTLHQRTGLARALGVAFAAPGPVSAEAISVDALWRTSVPGVYAAGDVCAQMPQVAAAIAAGSGAAVSIVGSLTEEDR</sequence>
<keyword evidence="1" id="KW-0285">Flavoprotein</keyword>
<dbReference type="EMBL" id="AP022574">
    <property type="protein sequence ID" value="BBX69576.1"/>
    <property type="molecule type" value="Genomic_DNA"/>
</dbReference>
<evidence type="ECO:0000259" key="4">
    <source>
        <dbReference type="Pfam" id="PF07992"/>
    </source>
</evidence>
<dbReference type="PRINTS" id="PR00368">
    <property type="entry name" value="FADPNR"/>
</dbReference>
<accession>A0A7I7MC03</accession>
<evidence type="ECO:0000256" key="3">
    <source>
        <dbReference type="ARBA" id="ARBA00048132"/>
    </source>
</evidence>
<organism evidence="5 6">
    <name type="scientific">Mycolicibacterium psychrotolerans</name>
    <dbReference type="NCBI Taxonomy" id="216929"/>
    <lineage>
        <taxon>Bacteria</taxon>
        <taxon>Bacillati</taxon>
        <taxon>Actinomycetota</taxon>
        <taxon>Actinomycetes</taxon>
        <taxon>Mycobacteriales</taxon>
        <taxon>Mycobacteriaceae</taxon>
        <taxon>Mycolicibacterium</taxon>
    </lineage>
</organism>
<proteinExistence type="predicted"/>
<evidence type="ECO:0000313" key="6">
    <source>
        <dbReference type="Proteomes" id="UP000466514"/>
    </source>
</evidence>
<dbReference type="Pfam" id="PF07992">
    <property type="entry name" value="Pyr_redox_2"/>
    <property type="match status" value="1"/>
</dbReference>
<name>A0A7I7MC03_9MYCO</name>
<dbReference type="SUPFAM" id="SSF51905">
    <property type="entry name" value="FAD/NAD(P)-binding domain"/>
    <property type="match status" value="1"/>
</dbReference>
<dbReference type="InterPro" id="IPR050097">
    <property type="entry name" value="Ferredoxin-NADP_redctase_2"/>
</dbReference>
<dbReference type="AlphaFoldDB" id="A0A7I7MC03"/>
<reference evidence="5 6" key="1">
    <citation type="journal article" date="2019" name="Emerg. Microbes Infect.">
        <title>Comprehensive subspecies identification of 175 nontuberculous mycobacteria species based on 7547 genomic profiles.</title>
        <authorList>
            <person name="Matsumoto Y."/>
            <person name="Kinjo T."/>
            <person name="Motooka D."/>
            <person name="Nabeya D."/>
            <person name="Jung N."/>
            <person name="Uechi K."/>
            <person name="Horii T."/>
            <person name="Iida T."/>
            <person name="Fujita J."/>
            <person name="Nakamura S."/>
        </authorList>
    </citation>
    <scope>NUCLEOTIDE SEQUENCE [LARGE SCALE GENOMIC DNA]</scope>
    <source>
        <strain evidence="5 6">JCM 13323</strain>
    </source>
</reference>
<evidence type="ECO:0000256" key="1">
    <source>
        <dbReference type="ARBA" id="ARBA00022630"/>
    </source>
</evidence>
<dbReference type="InterPro" id="IPR036188">
    <property type="entry name" value="FAD/NAD-bd_sf"/>
</dbReference>
<dbReference type="RefSeq" id="WP_170312449.1">
    <property type="nucleotide sequence ID" value="NZ_AP022574.1"/>
</dbReference>
<dbReference type="GO" id="GO:0004791">
    <property type="term" value="F:thioredoxin-disulfide reductase (NADPH) activity"/>
    <property type="evidence" value="ECO:0007669"/>
    <property type="project" value="UniProtKB-EC"/>
</dbReference>
<dbReference type="Proteomes" id="UP000466514">
    <property type="component" value="Chromosome"/>
</dbReference>
<comment type="catalytic activity">
    <reaction evidence="3">
        <text>[thioredoxin]-dithiol + NADP(+) = [thioredoxin]-disulfide + NADPH + H(+)</text>
        <dbReference type="Rhea" id="RHEA:20345"/>
        <dbReference type="Rhea" id="RHEA-COMP:10698"/>
        <dbReference type="Rhea" id="RHEA-COMP:10700"/>
        <dbReference type="ChEBI" id="CHEBI:15378"/>
        <dbReference type="ChEBI" id="CHEBI:29950"/>
        <dbReference type="ChEBI" id="CHEBI:50058"/>
        <dbReference type="ChEBI" id="CHEBI:57783"/>
        <dbReference type="ChEBI" id="CHEBI:58349"/>
        <dbReference type="EC" id="1.8.1.9"/>
    </reaction>
</comment>
<evidence type="ECO:0000256" key="2">
    <source>
        <dbReference type="ARBA" id="ARBA00023002"/>
    </source>
</evidence>